<feature type="compositionally biased region" description="Basic and acidic residues" evidence="1">
    <location>
        <begin position="344"/>
        <end position="353"/>
    </location>
</feature>
<organism evidence="3 4">
    <name type="scientific">Saccharopolyspora taberi</name>
    <dbReference type="NCBI Taxonomy" id="60895"/>
    <lineage>
        <taxon>Bacteria</taxon>
        <taxon>Bacillati</taxon>
        <taxon>Actinomycetota</taxon>
        <taxon>Actinomycetes</taxon>
        <taxon>Pseudonocardiales</taxon>
        <taxon>Pseudonocardiaceae</taxon>
        <taxon>Saccharopolyspora</taxon>
    </lineage>
</organism>
<dbReference type="Proteomes" id="UP001500979">
    <property type="component" value="Unassembled WGS sequence"/>
</dbReference>
<sequence>MKVRTALAAAVVPLLFTAPAAVSQAAPTLTQLDATFTVAERGSFDTYGARIAGLDGKLQKAAVDTVFAEANRESVRPGTGSCPASIPAPRASWFCWYGAQNSPPNDDAGTSSWMPQGVSGSWDAAAGGGTSAAGVLVSWYDATDAGKGVRVSFVDQSDPARYRHALLVEPTSSDDFKAVTVHAGGIAWVGHHLYVVDTNRGVRVFDLDHIWRTAADPTRTKIGNDGSGNFHAFDYRFAIPQTGEYTQDGSCVRPAPNPETDPLCWSYVGVDRSSGSLVTGEYISGEPGGRVVQWPIDAATGRLAENGSGEVSSRAAFRTTRTNVQGATSHDGTFWFSSSTGRGNDGELHRTRVGESGTTTPTPTGPEDLSYNPGTGDLWSATEWPELRIVFHTPTATG</sequence>
<evidence type="ECO:0000313" key="4">
    <source>
        <dbReference type="Proteomes" id="UP001500979"/>
    </source>
</evidence>
<name>A0ABN3V7I1_9PSEU</name>
<comment type="caution">
    <text evidence="3">The sequence shown here is derived from an EMBL/GenBank/DDBJ whole genome shotgun (WGS) entry which is preliminary data.</text>
</comment>
<feature type="compositionally biased region" description="Polar residues" evidence="1">
    <location>
        <begin position="332"/>
        <end position="342"/>
    </location>
</feature>
<feature type="signal peptide" evidence="2">
    <location>
        <begin position="1"/>
        <end position="25"/>
    </location>
</feature>
<proteinExistence type="predicted"/>
<keyword evidence="2" id="KW-0732">Signal</keyword>
<dbReference type="EMBL" id="BAAAUX010000007">
    <property type="protein sequence ID" value="GAA2781683.1"/>
    <property type="molecule type" value="Genomic_DNA"/>
</dbReference>
<accession>A0ABN3V7I1</accession>
<keyword evidence="4" id="KW-1185">Reference proteome</keyword>
<evidence type="ECO:0000256" key="1">
    <source>
        <dbReference type="SAM" id="MobiDB-lite"/>
    </source>
</evidence>
<feature type="compositionally biased region" description="Low complexity" evidence="1">
    <location>
        <begin position="357"/>
        <end position="366"/>
    </location>
</feature>
<evidence type="ECO:0000313" key="3">
    <source>
        <dbReference type="EMBL" id="GAA2781683.1"/>
    </source>
</evidence>
<protein>
    <recommendedName>
        <fullName evidence="5">Secreted protein</fullName>
    </recommendedName>
</protein>
<evidence type="ECO:0000256" key="2">
    <source>
        <dbReference type="SAM" id="SignalP"/>
    </source>
</evidence>
<dbReference type="RefSeq" id="WP_344678672.1">
    <property type="nucleotide sequence ID" value="NZ_BAAAUX010000007.1"/>
</dbReference>
<evidence type="ECO:0008006" key="5">
    <source>
        <dbReference type="Google" id="ProtNLM"/>
    </source>
</evidence>
<gene>
    <name evidence="3" type="ORF">GCM10010470_14530</name>
</gene>
<feature type="chain" id="PRO_5046019863" description="Secreted protein" evidence="2">
    <location>
        <begin position="26"/>
        <end position="398"/>
    </location>
</feature>
<reference evidence="3 4" key="1">
    <citation type="journal article" date="2019" name="Int. J. Syst. Evol. Microbiol.">
        <title>The Global Catalogue of Microorganisms (GCM) 10K type strain sequencing project: providing services to taxonomists for standard genome sequencing and annotation.</title>
        <authorList>
            <consortium name="The Broad Institute Genomics Platform"/>
            <consortium name="The Broad Institute Genome Sequencing Center for Infectious Disease"/>
            <person name="Wu L."/>
            <person name="Ma J."/>
        </authorList>
    </citation>
    <scope>NUCLEOTIDE SEQUENCE [LARGE SCALE GENOMIC DNA]</scope>
    <source>
        <strain evidence="3 4">JCM 9383</strain>
    </source>
</reference>
<feature type="region of interest" description="Disordered" evidence="1">
    <location>
        <begin position="332"/>
        <end position="371"/>
    </location>
</feature>